<accession>A0A3P7XFL7</accession>
<keyword evidence="3" id="KW-1185">Reference proteome</keyword>
<evidence type="ECO:0000313" key="2">
    <source>
        <dbReference type="EMBL" id="VDO28608.1"/>
    </source>
</evidence>
<dbReference type="Proteomes" id="UP000268014">
    <property type="component" value="Unassembled WGS sequence"/>
</dbReference>
<dbReference type="EMBL" id="UZAF01016476">
    <property type="protein sequence ID" value="VDO28608.1"/>
    <property type="molecule type" value="Genomic_DNA"/>
</dbReference>
<feature type="signal peptide" evidence="1">
    <location>
        <begin position="1"/>
        <end position="18"/>
    </location>
</feature>
<feature type="chain" id="PRO_5018262263" description="Phlebovirus glycoprotein G2 fusion domain-containing protein" evidence="1">
    <location>
        <begin position="19"/>
        <end position="184"/>
    </location>
</feature>
<keyword evidence="1" id="KW-0732">Signal</keyword>
<evidence type="ECO:0000256" key="1">
    <source>
        <dbReference type="SAM" id="SignalP"/>
    </source>
</evidence>
<sequence>MLRPCMLFMLYGLPTTYSYWISKDSNLCTSSTTRPNSYCGKLVCPNGTCFWCIITYNSYHSATNVCFIASDNDGLISCSCNCSSSINFYVCPNGTCFWCIITHNSYHPATSVCFIASDNDGLISCSCNCSSSINFYTDDSTWWICDRTFCFNDGCSASTATFHCCSDIRSSTPNSTSVTSIAFI</sequence>
<protein>
    <recommendedName>
        <fullName evidence="4">Phlebovirus glycoprotein G2 fusion domain-containing protein</fullName>
    </recommendedName>
</protein>
<proteinExistence type="predicted"/>
<name>A0A3P7XFL7_HAEPC</name>
<dbReference type="AlphaFoldDB" id="A0A3P7XFL7"/>
<gene>
    <name evidence="2" type="ORF">HPLM_LOCUS6319</name>
</gene>
<organism evidence="2 3">
    <name type="scientific">Haemonchus placei</name>
    <name type="common">Barber's pole worm</name>
    <dbReference type="NCBI Taxonomy" id="6290"/>
    <lineage>
        <taxon>Eukaryota</taxon>
        <taxon>Metazoa</taxon>
        <taxon>Ecdysozoa</taxon>
        <taxon>Nematoda</taxon>
        <taxon>Chromadorea</taxon>
        <taxon>Rhabditida</taxon>
        <taxon>Rhabditina</taxon>
        <taxon>Rhabditomorpha</taxon>
        <taxon>Strongyloidea</taxon>
        <taxon>Trichostrongylidae</taxon>
        <taxon>Haemonchus</taxon>
    </lineage>
</organism>
<evidence type="ECO:0008006" key="4">
    <source>
        <dbReference type="Google" id="ProtNLM"/>
    </source>
</evidence>
<evidence type="ECO:0000313" key="3">
    <source>
        <dbReference type="Proteomes" id="UP000268014"/>
    </source>
</evidence>
<reference evidence="2 3" key="1">
    <citation type="submission" date="2018-11" db="EMBL/GenBank/DDBJ databases">
        <authorList>
            <consortium name="Pathogen Informatics"/>
        </authorList>
    </citation>
    <scope>NUCLEOTIDE SEQUENCE [LARGE SCALE GENOMIC DNA]</scope>
    <source>
        <strain evidence="2 3">MHpl1</strain>
    </source>
</reference>